<feature type="site" description="Part of a proton relay during catalysis" evidence="12">
    <location>
        <position position="46"/>
    </location>
</feature>
<dbReference type="InterPro" id="IPR005263">
    <property type="entry name" value="DapA"/>
</dbReference>
<evidence type="ECO:0000256" key="9">
    <source>
        <dbReference type="ARBA" id="ARBA00023239"/>
    </source>
</evidence>
<dbReference type="PRINTS" id="PR00146">
    <property type="entry name" value="DHPICSNTHASE"/>
</dbReference>
<dbReference type="RefSeq" id="WP_379893521.1">
    <property type="nucleotide sequence ID" value="NZ_CBCSCT010000001.1"/>
</dbReference>
<feature type="active site" description="Schiff-base intermediate with substrate" evidence="12">
    <location>
        <position position="163"/>
    </location>
</feature>
<keyword evidence="7 12" id="KW-0220">Diaminopimelate biosynthesis</keyword>
<gene>
    <name evidence="12 14" type="primary">dapA</name>
    <name evidence="14" type="ORF">ACFPXP_07065</name>
</gene>
<dbReference type="NCBIfam" id="TIGR00674">
    <property type="entry name" value="dapA"/>
    <property type="match status" value="1"/>
</dbReference>
<name>A0ABW1IM88_9BACL</name>
<comment type="subcellular location">
    <subcellularLocation>
        <location evidence="12">Cytoplasm</location>
    </subcellularLocation>
</comment>
<feature type="binding site" evidence="12">
    <location>
        <position position="47"/>
    </location>
    <ligand>
        <name>pyruvate</name>
        <dbReference type="ChEBI" id="CHEBI:15361"/>
    </ligand>
</feature>
<dbReference type="PANTHER" id="PTHR12128:SF66">
    <property type="entry name" value="4-HYDROXY-2-OXOGLUTARATE ALDOLASE, MITOCHONDRIAL"/>
    <property type="match status" value="1"/>
</dbReference>
<dbReference type="HAMAP" id="MF_00418">
    <property type="entry name" value="DapA"/>
    <property type="match status" value="1"/>
</dbReference>
<evidence type="ECO:0000256" key="1">
    <source>
        <dbReference type="ARBA" id="ARBA00003294"/>
    </source>
</evidence>
<dbReference type="GO" id="GO:0008840">
    <property type="term" value="F:4-hydroxy-tetrahydrodipicolinate synthase activity"/>
    <property type="evidence" value="ECO:0007669"/>
    <property type="project" value="UniProtKB-EC"/>
</dbReference>
<evidence type="ECO:0000256" key="2">
    <source>
        <dbReference type="ARBA" id="ARBA00005120"/>
    </source>
</evidence>
<comment type="subunit">
    <text evidence="12">Homotetramer; dimer of dimers.</text>
</comment>
<keyword evidence="9 12" id="KW-0456">Lyase</keyword>
<evidence type="ECO:0000256" key="10">
    <source>
        <dbReference type="ARBA" id="ARBA00023270"/>
    </source>
</evidence>
<evidence type="ECO:0000256" key="12">
    <source>
        <dbReference type="HAMAP-Rule" id="MF_00418"/>
    </source>
</evidence>
<organism evidence="14 15">
    <name type="scientific">Marinicrinis lubricantis</name>
    <dbReference type="NCBI Taxonomy" id="2086470"/>
    <lineage>
        <taxon>Bacteria</taxon>
        <taxon>Bacillati</taxon>
        <taxon>Bacillota</taxon>
        <taxon>Bacilli</taxon>
        <taxon>Bacillales</taxon>
        <taxon>Paenibacillaceae</taxon>
    </lineage>
</organism>
<comment type="catalytic activity">
    <reaction evidence="11 12">
        <text>L-aspartate 4-semialdehyde + pyruvate = (2S,4S)-4-hydroxy-2,3,4,5-tetrahydrodipicolinate + H2O + H(+)</text>
        <dbReference type="Rhea" id="RHEA:34171"/>
        <dbReference type="ChEBI" id="CHEBI:15361"/>
        <dbReference type="ChEBI" id="CHEBI:15377"/>
        <dbReference type="ChEBI" id="CHEBI:15378"/>
        <dbReference type="ChEBI" id="CHEBI:67139"/>
        <dbReference type="ChEBI" id="CHEBI:537519"/>
        <dbReference type="EC" id="4.3.3.7"/>
    </reaction>
</comment>
<evidence type="ECO:0000256" key="6">
    <source>
        <dbReference type="ARBA" id="ARBA00022605"/>
    </source>
</evidence>
<dbReference type="InterPro" id="IPR013785">
    <property type="entry name" value="Aldolase_TIM"/>
</dbReference>
<comment type="caution">
    <text evidence="14">The sequence shown here is derived from an EMBL/GenBank/DDBJ whole genome shotgun (WGS) entry which is preliminary data.</text>
</comment>
<feature type="site" description="Part of a proton relay during catalysis" evidence="12">
    <location>
        <position position="109"/>
    </location>
</feature>
<evidence type="ECO:0000313" key="14">
    <source>
        <dbReference type="EMBL" id="MFC5986192.1"/>
    </source>
</evidence>
<comment type="caution">
    <text evidence="12">Was originally thought to be a dihydrodipicolinate synthase (DHDPS), catalyzing the condensation of (S)-aspartate-beta-semialdehyde [(S)-ASA] and pyruvate to dihydrodipicolinate (DHDP). However, it was shown in E.coli that the product of the enzymatic reaction is not dihydrodipicolinate but in fact (4S)-4-hydroxy-2,3,4,5-tetrahydro-(2S)-dipicolinic acid (HTPA), and that the consecutive dehydration reaction leading to DHDP is not spontaneous but catalyzed by DapB.</text>
</comment>
<sequence length="289" mass="31349">MDFGRLVTAMVTPFDSDLQVDYAKTEELVDRLIRHQHTDSIVVCGTTGESPTLTDEEKVKLFEIAVKAAGGRCKIIAGTGSNNTAHSIELTQLAQKAGVDGVLLVAPYYNRPNQEGLYQHFKTIAESTDLPVMLYNIPKRTGVTLSTDLIVRLSNIDNIVATKESTGDLEQIAQIAAQTSDSFKVYSGDDSLTLPVLSVGGYGIVSVASHIIGKEIKQMVEHFVSGKVQEAASLNAQLLNIFTGLFICPNPVPVKYALELQGFQAGGVRLPLVWPNETEQAAIRKLFSK</sequence>
<dbReference type="InterPro" id="IPR002220">
    <property type="entry name" value="DapA-like"/>
</dbReference>
<dbReference type="PROSITE" id="PS00665">
    <property type="entry name" value="DHDPS_1"/>
    <property type="match status" value="1"/>
</dbReference>
<keyword evidence="6 12" id="KW-0028">Amino-acid biosynthesis</keyword>
<comment type="similarity">
    <text evidence="3 12 13">Belongs to the DapA family.</text>
</comment>
<evidence type="ECO:0000256" key="8">
    <source>
        <dbReference type="ARBA" id="ARBA00023154"/>
    </source>
</evidence>
<feature type="binding site" evidence="12">
    <location>
        <position position="205"/>
    </location>
    <ligand>
        <name>pyruvate</name>
        <dbReference type="ChEBI" id="CHEBI:15361"/>
    </ligand>
</feature>
<keyword evidence="8 12" id="KW-0457">Lysine biosynthesis</keyword>
<dbReference type="SUPFAM" id="SSF51569">
    <property type="entry name" value="Aldolase"/>
    <property type="match status" value="1"/>
</dbReference>
<protein>
    <recommendedName>
        <fullName evidence="4 12">4-hydroxy-tetrahydrodipicolinate synthase</fullName>
        <shortName evidence="12">HTPA synthase</shortName>
        <ecNumber evidence="4 12">4.3.3.7</ecNumber>
    </recommendedName>
</protein>
<accession>A0ABW1IM88</accession>
<feature type="active site" description="Proton donor/acceptor" evidence="12">
    <location>
        <position position="135"/>
    </location>
</feature>
<evidence type="ECO:0000256" key="3">
    <source>
        <dbReference type="ARBA" id="ARBA00007592"/>
    </source>
</evidence>
<evidence type="ECO:0000256" key="13">
    <source>
        <dbReference type="PIRNR" id="PIRNR001365"/>
    </source>
</evidence>
<evidence type="ECO:0000256" key="4">
    <source>
        <dbReference type="ARBA" id="ARBA00012086"/>
    </source>
</evidence>
<dbReference type="SMART" id="SM01130">
    <property type="entry name" value="DHDPS"/>
    <property type="match status" value="1"/>
</dbReference>
<dbReference type="PIRSF" id="PIRSF001365">
    <property type="entry name" value="DHDPS"/>
    <property type="match status" value="1"/>
</dbReference>
<dbReference type="Gene3D" id="3.20.20.70">
    <property type="entry name" value="Aldolase class I"/>
    <property type="match status" value="1"/>
</dbReference>
<evidence type="ECO:0000256" key="11">
    <source>
        <dbReference type="ARBA" id="ARBA00047836"/>
    </source>
</evidence>
<keyword evidence="15" id="KW-1185">Reference proteome</keyword>
<dbReference type="EMBL" id="JBHSQV010000036">
    <property type="protein sequence ID" value="MFC5986192.1"/>
    <property type="molecule type" value="Genomic_DNA"/>
</dbReference>
<evidence type="ECO:0000256" key="5">
    <source>
        <dbReference type="ARBA" id="ARBA00022490"/>
    </source>
</evidence>
<reference evidence="15" key="1">
    <citation type="journal article" date="2019" name="Int. J. Syst. Evol. Microbiol.">
        <title>The Global Catalogue of Microorganisms (GCM) 10K type strain sequencing project: providing services to taxonomists for standard genome sequencing and annotation.</title>
        <authorList>
            <consortium name="The Broad Institute Genomics Platform"/>
            <consortium name="The Broad Institute Genome Sequencing Center for Infectious Disease"/>
            <person name="Wu L."/>
            <person name="Ma J."/>
        </authorList>
    </citation>
    <scope>NUCLEOTIDE SEQUENCE [LARGE SCALE GENOMIC DNA]</scope>
    <source>
        <strain evidence="15">CCM 8749</strain>
    </source>
</reference>
<dbReference type="EC" id="4.3.3.7" evidence="4 12"/>
<proteinExistence type="inferred from homology"/>
<comment type="pathway">
    <text evidence="2 12">Amino-acid biosynthesis; L-lysine biosynthesis via DAP pathway; (S)-tetrahydrodipicolinate from L-aspartate: step 3/4.</text>
</comment>
<dbReference type="InterPro" id="IPR020624">
    <property type="entry name" value="Schiff_base-form_aldolases_CS"/>
</dbReference>
<dbReference type="PANTHER" id="PTHR12128">
    <property type="entry name" value="DIHYDRODIPICOLINATE SYNTHASE"/>
    <property type="match status" value="1"/>
</dbReference>
<keyword evidence="5 12" id="KW-0963">Cytoplasm</keyword>
<dbReference type="Proteomes" id="UP001596250">
    <property type="component" value="Unassembled WGS sequence"/>
</dbReference>
<comment type="function">
    <text evidence="1 12">Catalyzes the condensation of (S)-aspartate-beta-semialdehyde [(S)-ASA] and pyruvate to 4-hydroxy-tetrahydrodipicolinate (HTPA).</text>
</comment>
<dbReference type="CDD" id="cd00950">
    <property type="entry name" value="DHDPS"/>
    <property type="match status" value="1"/>
</dbReference>
<evidence type="ECO:0000256" key="7">
    <source>
        <dbReference type="ARBA" id="ARBA00022915"/>
    </source>
</evidence>
<dbReference type="Pfam" id="PF00701">
    <property type="entry name" value="DHDPS"/>
    <property type="match status" value="1"/>
</dbReference>
<keyword evidence="10 12" id="KW-0704">Schiff base</keyword>
<evidence type="ECO:0000313" key="15">
    <source>
        <dbReference type="Proteomes" id="UP001596250"/>
    </source>
</evidence>